<accession>A0A2D3UPW6</accession>
<dbReference type="RefSeq" id="XP_023624453.1">
    <property type="nucleotide sequence ID" value="XM_023768685.1"/>
</dbReference>
<protein>
    <recommendedName>
        <fullName evidence="4">Ecp2 effector protein domain-containing protein</fullName>
    </recommendedName>
</protein>
<dbReference type="OrthoDB" id="5169278at2759"/>
<keyword evidence="1" id="KW-0732">Signal</keyword>
<evidence type="ECO:0000313" key="3">
    <source>
        <dbReference type="Proteomes" id="UP000225277"/>
    </source>
</evidence>
<organism evidence="2 3">
    <name type="scientific">Ramularia collo-cygni</name>
    <dbReference type="NCBI Taxonomy" id="112498"/>
    <lineage>
        <taxon>Eukaryota</taxon>
        <taxon>Fungi</taxon>
        <taxon>Dikarya</taxon>
        <taxon>Ascomycota</taxon>
        <taxon>Pezizomycotina</taxon>
        <taxon>Dothideomycetes</taxon>
        <taxon>Dothideomycetidae</taxon>
        <taxon>Mycosphaerellales</taxon>
        <taxon>Mycosphaerellaceae</taxon>
        <taxon>Ramularia</taxon>
    </lineage>
</organism>
<name>A0A2D3UPW6_9PEZI</name>
<feature type="chain" id="PRO_5013595347" description="Ecp2 effector protein domain-containing protein" evidence="1">
    <location>
        <begin position="20"/>
        <end position="176"/>
    </location>
</feature>
<evidence type="ECO:0000313" key="2">
    <source>
        <dbReference type="EMBL" id="CZT17561.1"/>
    </source>
</evidence>
<dbReference type="GeneID" id="35598600"/>
<feature type="signal peptide" evidence="1">
    <location>
        <begin position="1"/>
        <end position="19"/>
    </location>
</feature>
<proteinExistence type="predicted"/>
<sequence>MQIVKTVASLAFLAAVTHALNDPSIPNCLQGSTRVPPTHERAQYRKVPDGRILAFCFTKGDGATIDNNWVTDLDAMLQRRVDGGACCIDCLPTAAENGCTGNSKIWNIDNCSLGDVPGIDQYTKDAFMDLIIGLANNGQTIEALDKTLGGLYPYLTIDRDGFREQEFAIIGDGDTC</sequence>
<reference evidence="2 3" key="1">
    <citation type="submission" date="2016-03" db="EMBL/GenBank/DDBJ databases">
        <authorList>
            <person name="Ploux O."/>
        </authorList>
    </citation>
    <scope>NUCLEOTIDE SEQUENCE [LARGE SCALE GENOMIC DNA]</scope>
    <source>
        <strain evidence="2 3">URUG2</strain>
    </source>
</reference>
<dbReference type="Proteomes" id="UP000225277">
    <property type="component" value="Unassembled WGS sequence"/>
</dbReference>
<evidence type="ECO:0000256" key="1">
    <source>
        <dbReference type="SAM" id="SignalP"/>
    </source>
</evidence>
<dbReference type="EMBL" id="FJUY01000004">
    <property type="protein sequence ID" value="CZT17561.1"/>
    <property type="molecule type" value="Genomic_DNA"/>
</dbReference>
<gene>
    <name evidence="2" type="ORF">RCC_03395</name>
</gene>
<dbReference type="AlphaFoldDB" id="A0A2D3UPW6"/>
<keyword evidence="3" id="KW-1185">Reference proteome</keyword>
<evidence type="ECO:0008006" key="4">
    <source>
        <dbReference type="Google" id="ProtNLM"/>
    </source>
</evidence>